<gene>
    <name evidence="4" type="ORF">F1728_11340</name>
</gene>
<evidence type="ECO:0000313" key="5">
    <source>
        <dbReference type="Proteomes" id="UP000427281"/>
    </source>
</evidence>
<comment type="similarity">
    <text evidence="1">Belongs to the NAD(P)-dependent epimerase/dehydratase family. SDR39U1 subfamily.</text>
</comment>
<dbReference type="Proteomes" id="UP000427281">
    <property type="component" value="Chromosome"/>
</dbReference>
<dbReference type="NCBIfam" id="TIGR01777">
    <property type="entry name" value="yfcH"/>
    <property type="match status" value="1"/>
</dbReference>
<dbReference type="InterPro" id="IPR013549">
    <property type="entry name" value="DUF1731"/>
</dbReference>
<protein>
    <submittedName>
        <fullName evidence="4">TIGR01777 family protein</fullName>
    </submittedName>
</protein>
<evidence type="ECO:0000259" key="3">
    <source>
        <dbReference type="Pfam" id="PF08338"/>
    </source>
</evidence>
<dbReference type="AlphaFoldDB" id="A0A6I6AAT1"/>
<dbReference type="RefSeq" id="WP_155364209.1">
    <property type="nucleotide sequence ID" value="NZ_CP043930.1"/>
</dbReference>
<organism evidence="4 5">
    <name type="scientific">Gimesia benthica</name>
    <dbReference type="NCBI Taxonomy" id="2608982"/>
    <lineage>
        <taxon>Bacteria</taxon>
        <taxon>Pseudomonadati</taxon>
        <taxon>Planctomycetota</taxon>
        <taxon>Planctomycetia</taxon>
        <taxon>Planctomycetales</taxon>
        <taxon>Planctomycetaceae</taxon>
        <taxon>Gimesia</taxon>
    </lineage>
</organism>
<sequence length="310" mass="34755">METQGRIVIAGGTGFLGQNLARYLTKQNYEVTILGRHQPQTKGDWRYVSWDARSLGSWVSELEQAAALVNLAGRTVDCIKTPDHCDEILRSRVEATDVLGQAVRQLAVPPPVWVQMSTAHRYGDPPECTCDEDSAFGYGLAPFVAQEWEAAFQRAVLPEMRQVILRTSFVIGRDGGALQRLSKLVRWGLGGTVGHGRQGMSWIHEQDMNRLFHRAITNQTMQGAYLATAPEPVSNAEFMRALRKALKMPIGLPALSWMVRLGAPLLMRTDPELALYGRYCISRRLKEENFEFQFPDLDSAIQNIYDKTSS</sequence>
<dbReference type="Pfam" id="PF01370">
    <property type="entry name" value="Epimerase"/>
    <property type="match status" value="1"/>
</dbReference>
<evidence type="ECO:0000313" key="4">
    <source>
        <dbReference type="EMBL" id="QGQ23228.1"/>
    </source>
</evidence>
<evidence type="ECO:0000259" key="2">
    <source>
        <dbReference type="Pfam" id="PF01370"/>
    </source>
</evidence>
<dbReference type="Gene3D" id="3.40.50.720">
    <property type="entry name" value="NAD(P)-binding Rossmann-like Domain"/>
    <property type="match status" value="1"/>
</dbReference>
<name>A0A6I6AAT1_9PLAN</name>
<dbReference type="SUPFAM" id="SSF51735">
    <property type="entry name" value="NAD(P)-binding Rossmann-fold domains"/>
    <property type="match status" value="1"/>
</dbReference>
<dbReference type="PANTHER" id="PTHR11092:SF0">
    <property type="entry name" value="EPIMERASE FAMILY PROTEIN SDR39U1"/>
    <property type="match status" value="1"/>
</dbReference>
<feature type="domain" description="NAD-dependent epimerase/dehydratase" evidence="2">
    <location>
        <begin position="7"/>
        <end position="218"/>
    </location>
</feature>
<dbReference type="InterPro" id="IPR036291">
    <property type="entry name" value="NAD(P)-bd_dom_sf"/>
</dbReference>
<reference evidence="4 5" key="1">
    <citation type="submission" date="2019-09" db="EMBL/GenBank/DDBJ databases">
        <title>Gimesia benthica sp. nov., a novel bacterium isolated from deep-sea water of the Northwest Indian Ocean.</title>
        <authorList>
            <person name="Dai X."/>
        </authorList>
    </citation>
    <scope>NUCLEOTIDE SEQUENCE [LARGE SCALE GENOMIC DNA]</scope>
    <source>
        <strain evidence="4 5">E7</strain>
    </source>
</reference>
<dbReference type="Pfam" id="PF08338">
    <property type="entry name" value="DUF1731"/>
    <property type="match status" value="1"/>
</dbReference>
<evidence type="ECO:0000256" key="1">
    <source>
        <dbReference type="ARBA" id="ARBA00009353"/>
    </source>
</evidence>
<dbReference type="InterPro" id="IPR010099">
    <property type="entry name" value="SDR39U1"/>
</dbReference>
<dbReference type="InterPro" id="IPR001509">
    <property type="entry name" value="Epimerase_deHydtase"/>
</dbReference>
<keyword evidence="5" id="KW-1185">Reference proteome</keyword>
<dbReference type="CDD" id="cd05242">
    <property type="entry name" value="SDR_a8"/>
    <property type="match status" value="1"/>
</dbReference>
<proteinExistence type="inferred from homology"/>
<accession>A0A6I6AAT1</accession>
<dbReference type="EMBL" id="CP043930">
    <property type="protein sequence ID" value="QGQ23228.1"/>
    <property type="molecule type" value="Genomic_DNA"/>
</dbReference>
<dbReference type="KEGG" id="gim:F1728_11340"/>
<dbReference type="PANTHER" id="PTHR11092">
    <property type="entry name" value="SUGAR NUCLEOTIDE EPIMERASE RELATED"/>
    <property type="match status" value="1"/>
</dbReference>
<feature type="domain" description="DUF1731" evidence="3">
    <location>
        <begin position="257"/>
        <end position="304"/>
    </location>
</feature>